<dbReference type="Pfam" id="PF01066">
    <property type="entry name" value="CDP-OH_P_transf"/>
    <property type="match status" value="1"/>
</dbReference>
<dbReference type="EMBL" id="VUNG01000016">
    <property type="protein sequence ID" value="MST84527.1"/>
    <property type="molecule type" value="Genomic_DNA"/>
</dbReference>
<keyword evidence="1" id="KW-1133">Transmembrane helix</keyword>
<comment type="caution">
    <text evidence="2">The sequence shown here is derived from an EMBL/GenBank/DDBJ whole genome shotgun (WGS) entry which is preliminary data.</text>
</comment>
<dbReference type="GO" id="GO:0016020">
    <property type="term" value="C:membrane"/>
    <property type="evidence" value="ECO:0007669"/>
    <property type="project" value="InterPro"/>
</dbReference>
<dbReference type="AlphaFoldDB" id="A0A7K0KF13"/>
<feature type="transmembrane region" description="Helical" evidence="1">
    <location>
        <begin position="134"/>
        <end position="152"/>
    </location>
</feature>
<evidence type="ECO:0000256" key="1">
    <source>
        <dbReference type="SAM" id="Phobius"/>
    </source>
</evidence>
<sequence>MSTFKELLQASFKSNDTEEWLDVHFTRPIGLVFALFWNKLGVHPNAITILSIFLGAAAGCMFYYTDLPHNILGVALLMLANFCDSTDGQMARLTGKKTLVGRVLDGASGDVWFVFIYFALAFRMMGQYIPGTHLHWGIWIWAMAIIAGFMSHSPQSSLADYYRQIHLFFLKGKDGSELDNYAQQRAVYESTPKNKLFARMFYRTYANYCKSQEQRTPKFQQFFKKWKETMPTLDPQKRDALKTEFLNGSRPLMPMTNALTFNVRAITLYICCLINMPWIYLLVEIIPLNMLYIHMHKRHETLCGRLTEKL</sequence>
<evidence type="ECO:0000313" key="2">
    <source>
        <dbReference type="EMBL" id="MST84527.1"/>
    </source>
</evidence>
<protein>
    <submittedName>
        <fullName evidence="2">CDP-alcohol phosphatidyltransferase family protein</fullName>
    </submittedName>
</protein>
<keyword evidence="2" id="KW-0808">Transferase</keyword>
<dbReference type="InterPro" id="IPR000462">
    <property type="entry name" value="CDP-OH_P_trans"/>
</dbReference>
<accession>A0A7K0KF13</accession>
<keyword evidence="1" id="KW-0812">Transmembrane</keyword>
<dbReference type="Proteomes" id="UP000438914">
    <property type="component" value="Unassembled WGS sequence"/>
</dbReference>
<feature type="transmembrane region" description="Helical" evidence="1">
    <location>
        <begin position="45"/>
        <end position="64"/>
    </location>
</feature>
<keyword evidence="3" id="KW-1185">Reference proteome</keyword>
<evidence type="ECO:0000313" key="3">
    <source>
        <dbReference type="Proteomes" id="UP000438914"/>
    </source>
</evidence>
<reference evidence="2 3" key="1">
    <citation type="submission" date="2019-08" db="EMBL/GenBank/DDBJ databases">
        <title>In-depth cultivation of the pig gut microbiome towards novel bacterial diversity and tailored functional studies.</title>
        <authorList>
            <person name="Wylensek D."/>
            <person name="Hitch T.C.A."/>
            <person name="Clavel T."/>
        </authorList>
    </citation>
    <scope>NUCLEOTIDE SEQUENCE [LARGE SCALE GENOMIC DNA]</scope>
    <source>
        <strain evidence="2 3">LKV-178-WT-2A</strain>
    </source>
</reference>
<dbReference type="InterPro" id="IPR043130">
    <property type="entry name" value="CDP-OH_PTrfase_TM_dom"/>
</dbReference>
<feature type="transmembrane region" description="Helical" evidence="1">
    <location>
        <begin position="266"/>
        <end position="288"/>
    </location>
</feature>
<organism evidence="2 3">
    <name type="scientific">Hallella mizrahii</name>
    <dbReference type="NCBI Taxonomy" id="2606637"/>
    <lineage>
        <taxon>Bacteria</taxon>
        <taxon>Pseudomonadati</taxon>
        <taxon>Bacteroidota</taxon>
        <taxon>Bacteroidia</taxon>
        <taxon>Bacteroidales</taxon>
        <taxon>Prevotellaceae</taxon>
        <taxon>Hallella</taxon>
    </lineage>
</organism>
<dbReference type="GO" id="GO:0008654">
    <property type="term" value="P:phospholipid biosynthetic process"/>
    <property type="evidence" value="ECO:0007669"/>
    <property type="project" value="InterPro"/>
</dbReference>
<feature type="transmembrane region" description="Helical" evidence="1">
    <location>
        <begin position="99"/>
        <end position="122"/>
    </location>
</feature>
<gene>
    <name evidence="2" type="ORF">FYJ73_07560</name>
</gene>
<dbReference type="RefSeq" id="WP_154534114.1">
    <property type="nucleotide sequence ID" value="NZ_VUNG01000016.1"/>
</dbReference>
<dbReference type="GO" id="GO:0016780">
    <property type="term" value="F:phosphotransferase activity, for other substituted phosphate groups"/>
    <property type="evidence" value="ECO:0007669"/>
    <property type="project" value="InterPro"/>
</dbReference>
<keyword evidence="1" id="KW-0472">Membrane</keyword>
<name>A0A7K0KF13_9BACT</name>
<dbReference type="Gene3D" id="1.20.120.1760">
    <property type="match status" value="1"/>
</dbReference>
<proteinExistence type="predicted"/>